<protein>
    <submittedName>
        <fullName evidence="3">Uncharacterized protein</fullName>
    </submittedName>
</protein>
<gene>
    <name evidence="2" type="ORF">MM415A02064_0009</name>
    <name evidence="3" type="ORF">MM415B03844_0008</name>
</gene>
<organism evidence="3">
    <name type="scientific">viral metagenome</name>
    <dbReference type="NCBI Taxonomy" id="1070528"/>
    <lineage>
        <taxon>unclassified sequences</taxon>
        <taxon>metagenomes</taxon>
        <taxon>organismal metagenomes</taxon>
    </lineage>
</organism>
<sequence length="177" mass="19745">MASWFERIQQQRNIAGQRNQQEAGLQNSVSDLQNLTTNNQQAALDENAVGDVANLDAYNQQAITDEAAISDWLPVSGAGGGADPYTIPEGYTIPTQPTLDPAPYLQRPPGYVVPPRQMPLPSPTRPPGYVVPPRQDRLAQLQLQKRQQWEASQQNQQQLGQRNITSMEDLIRQMQSR</sequence>
<dbReference type="AlphaFoldDB" id="A0A6M3LJ30"/>
<proteinExistence type="predicted"/>
<dbReference type="EMBL" id="MT143235">
    <property type="protein sequence ID" value="QJA94483.1"/>
    <property type="molecule type" value="Genomic_DNA"/>
</dbReference>
<feature type="compositionally biased region" description="Pro residues" evidence="1">
    <location>
        <begin position="116"/>
        <end position="130"/>
    </location>
</feature>
<name>A0A6M3LJ30_9ZZZZ</name>
<evidence type="ECO:0000313" key="3">
    <source>
        <dbReference type="EMBL" id="QJA94483.1"/>
    </source>
</evidence>
<reference evidence="3" key="1">
    <citation type="submission" date="2020-03" db="EMBL/GenBank/DDBJ databases">
        <title>The deep terrestrial virosphere.</title>
        <authorList>
            <person name="Holmfeldt K."/>
            <person name="Nilsson E."/>
            <person name="Simone D."/>
            <person name="Lopez-Fernandez M."/>
            <person name="Wu X."/>
            <person name="de Brujin I."/>
            <person name="Lundin D."/>
            <person name="Andersson A."/>
            <person name="Bertilsson S."/>
            <person name="Dopson M."/>
        </authorList>
    </citation>
    <scope>NUCLEOTIDE SEQUENCE</scope>
    <source>
        <strain evidence="2">MM415A02064</strain>
        <strain evidence="3">MM415B03844</strain>
    </source>
</reference>
<feature type="region of interest" description="Disordered" evidence="1">
    <location>
        <begin position="74"/>
        <end position="177"/>
    </location>
</feature>
<accession>A0A6M3LJ30</accession>
<evidence type="ECO:0000256" key="1">
    <source>
        <dbReference type="SAM" id="MobiDB-lite"/>
    </source>
</evidence>
<evidence type="ECO:0000313" key="2">
    <source>
        <dbReference type="EMBL" id="QJA74287.1"/>
    </source>
</evidence>
<feature type="compositionally biased region" description="Low complexity" evidence="1">
    <location>
        <begin position="138"/>
        <end position="161"/>
    </location>
</feature>
<dbReference type="EMBL" id="MT142087">
    <property type="protein sequence ID" value="QJA74287.1"/>
    <property type="molecule type" value="Genomic_DNA"/>
</dbReference>